<dbReference type="Gene3D" id="3.40.50.300">
    <property type="entry name" value="P-loop containing nucleotide triphosphate hydrolases"/>
    <property type="match status" value="1"/>
</dbReference>
<organism evidence="2 3">
    <name type="scientific">Byssothecium circinans</name>
    <dbReference type="NCBI Taxonomy" id="147558"/>
    <lineage>
        <taxon>Eukaryota</taxon>
        <taxon>Fungi</taxon>
        <taxon>Dikarya</taxon>
        <taxon>Ascomycota</taxon>
        <taxon>Pezizomycotina</taxon>
        <taxon>Dothideomycetes</taxon>
        <taxon>Pleosporomycetidae</taxon>
        <taxon>Pleosporales</taxon>
        <taxon>Massarineae</taxon>
        <taxon>Massarinaceae</taxon>
        <taxon>Byssothecium</taxon>
    </lineage>
</organism>
<reference evidence="2" key="1">
    <citation type="journal article" date="2020" name="Stud. Mycol.">
        <title>101 Dothideomycetes genomes: a test case for predicting lifestyles and emergence of pathogens.</title>
        <authorList>
            <person name="Haridas S."/>
            <person name="Albert R."/>
            <person name="Binder M."/>
            <person name="Bloem J."/>
            <person name="Labutti K."/>
            <person name="Salamov A."/>
            <person name="Andreopoulos B."/>
            <person name="Baker S."/>
            <person name="Barry K."/>
            <person name="Bills G."/>
            <person name="Bluhm B."/>
            <person name="Cannon C."/>
            <person name="Castanera R."/>
            <person name="Culley D."/>
            <person name="Daum C."/>
            <person name="Ezra D."/>
            <person name="Gonzalez J."/>
            <person name="Henrissat B."/>
            <person name="Kuo A."/>
            <person name="Liang C."/>
            <person name="Lipzen A."/>
            <person name="Lutzoni F."/>
            <person name="Magnuson J."/>
            <person name="Mondo S."/>
            <person name="Nolan M."/>
            <person name="Ohm R."/>
            <person name="Pangilinan J."/>
            <person name="Park H.-J."/>
            <person name="Ramirez L."/>
            <person name="Alfaro M."/>
            <person name="Sun H."/>
            <person name="Tritt A."/>
            <person name="Yoshinaga Y."/>
            <person name="Zwiers L.-H."/>
            <person name="Turgeon B."/>
            <person name="Goodwin S."/>
            <person name="Spatafora J."/>
            <person name="Crous P."/>
            <person name="Grigoriev I."/>
        </authorList>
    </citation>
    <scope>NUCLEOTIDE SEQUENCE</scope>
    <source>
        <strain evidence="2">CBS 675.92</strain>
    </source>
</reference>
<dbReference type="SUPFAM" id="SSF52540">
    <property type="entry name" value="P-loop containing nucleoside triphosphate hydrolases"/>
    <property type="match status" value="1"/>
</dbReference>
<evidence type="ECO:0000313" key="3">
    <source>
        <dbReference type="Proteomes" id="UP000800035"/>
    </source>
</evidence>
<dbReference type="GO" id="GO:0006281">
    <property type="term" value="P:DNA repair"/>
    <property type="evidence" value="ECO:0007669"/>
    <property type="project" value="TreeGrafter"/>
</dbReference>
<dbReference type="PANTHER" id="PTHR12083:SF9">
    <property type="entry name" value="BIFUNCTIONAL POLYNUCLEOTIDE PHOSPHATASE_KINASE"/>
    <property type="match status" value="1"/>
</dbReference>
<evidence type="ECO:0000256" key="1">
    <source>
        <dbReference type="SAM" id="MobiDB-lite"/>
    </source>
</evidence>
<protein>
    <submittedName>
        <fullName evidence="2">PNK3P-domain-containing protein</fullName>
    </submittedName>
</protein>
<dbReference type="PANTHER" id="PTHR12083">
    <property type="entry name" value="BIFUNCTIONAL POLYNUCLEOTIDE PHOSPHATASE/KINASE"/>
    <property type="match status" value="1"/>
</dbReference>
<dbReference type="InterPro" id="IPR036412">
    <property type="entry name" value="HAD-like_sf"/>
</dbReference>
<dbReference type="InterPro" id="IPR013954">
    <property type="entry name" value="PNK3P"/>
</dbReference>
<sequence length="452" mass="50365">MPDRPGLGKRPSSNDRNVSPPPAKRKQTSTTTSKAVANFFTPASKKEKEVEQMSWRIIHDTLLIGRYGAAAMNKQIGVAKGKRKIAAFDFDSTLIRPASDRKFAKDAADWKWWDHSVPKVLRKLHGDGYLVAVVSNQAGITLTPDPKKIKSDQKRLADFKSKVSAVLKHLDIPGLSIYAATAHDVYRKPRMGMWRELLEDYDLEGEGMVDLAGSLFVGDAAGREAVGKSPKDFSCGDRDFAANIGISFHTPEEYFLQEAPRPFIRSFDPAAFLKELPPPSEGPRYTKNNPLEIVLFVGSPGAGKSSFYRRHLQPLGYGRVNQDILKSRDKCLKAAATLLEEKTSVVVDNTNADEATRADWTALAKKMNVPVRCILFTAPAKLCEHNDIVRALNIGEDTNPEHRLLLPKTAFLGFAKRYSEPDVSEGFQDVVKVNFEFDGTEATKKLWTQFWL</sequence>
<dbReference type="Gene3D" id="3.40.50.1000">
    <property type="entry name" value="HAD superfamily/HAD-like"/>
    <property type="match status" value="1"/>
</dbReference>
<dbReference type="Proteomes" id="UP000800035">
    <property type="component" value="Unassembled WGS sequence"/>
</dbReference>
<dbReference type="FunFam" id="3.40.50.300:FF:002548">
    <property type="entry name" value="DNA kinase/phosphatase Pnk1"/>
    <property type="match status" value="1"/>
</dbReference>
<dbReference type="GO" id="GO:0046403">
    <property type="term" value="F:polynucleotide 3'-phosphatase activity"/>
    <property type="evidence" value="ECO:0007669"/>
    <property type="project" value="TreeGrafter"/>
</dbReference>
<dbReference type="AlphaFoldDB" id="A0A6A5U639"/>
<dbReference type="InterPro" id="IPR006551">
    <property type="entry name" value="Polynucleotide_phosphatase"/>
</dbReference>
<name>A0A6A5U639_9PLEO</name>
<dbReference type="InterPro" id="IPR027417">
    <property type="entry name" value="P-loop_NTPase"/>
</dbReference>
<dbReference type="InterPro" id="IPR006549">
    <property type="entry name" value="HAD-SF_hydro_IIIA"/>
</dbReference>
<dbReference type="SUPFAM" id="SSF56784">
    <property type="entry name" value="HAD-like"/>
    <property type="match status" value="1"/>
</dbReference>
<dbReference type="GO" id="GO:0003690">
    <property type="term" value="F:double-stranded DNA binding"/>
    <property type="evidence" value="ECO:0007669"/>
    <property type="project" value="TreeGrafter"/>
</dbReference>
<evidence type="ECO:0000313" key="2">
    <source>
        <dbReference type="EMBL" id="KAF1960144.1"/>
    </source>
</evidence>
<proteinExistence type="predicted"/>
<dbReference type="EMBL" id="ML976983">
    <property type="protein sequence ID" value="KAF1960144.1"/>
    <property type="molecule type" value="Genomic_DNA"/>
</dbReference>
<gene>
    <name evidence="2" type="ORF">CC80DRAFT_489361</name>
</gene>
<dbReference type="OrthoDB" id="19045at2759"/>
<dbReference type="Pfam" id="PF13671">
    <property type="entry name" value="AAA_33"/>
    <property type="match status" value="1"/>
</dbReference>
<dbReference type="NCBIfam" id="TIGR01664">
    <property type="entry name" value="DNA-3'-Pase"/>
    <property type="match status" value="1"/>
</dbReference>
<dbReference type="InterPro" id="IPR023214">
    <property type="entry name" value="HAD_sf"/>
</dbReference>
<dbReference type="Pfam" id="PF08645">
    <property type="entry name" value="PNK3P"/>
    <property type="match status" value="1"/>
</dbReference>
<dbReference type="NCBIfam" id="TIGR01662">
    <property type="entry name" value="HAD-SF-IIIA"/>
    <property type="match status" value="1"/>
</dbReference>
<dbReference type="GO" id="GO:0046404">
    <property type="term" value="F:ATP-dependent polydeoxyribonucleotide 5'-hydroxyl-kinase activity"/>
    <property type="evidence" value="ECO:0007669"/>
    <property type="project" value="TreeGrafter"/>
</dbReference>
<feature type="region of interest" description="Disordered" evidence="1">
    <location>
        <begin position="1"/>
        <end position="34"/>
    </location>
</feature>
<keyword evidence="3" id="KW-1185">Reference proteome</keyword>
<accession>A0A6A5U639</accession>